<evidence type="ECO:0000313" key="1">
    <source>
        <dbReference type="Proteomes" id="UP000504615"/>
    </source>
</evidence>
<dbReference type="KEGG" id="pbar:105428189"/>
<sequence length="172" mass="19950">MSPRSERVSTTTATGTATWTGTTATMETACFDSGSGVWSKGLRRTRTMRRWRILFFLFLFRDTTARDTTPRFPIVMSNVRSSDRVHLRSLARAITYRVDARDLDSRRTALPLPVSLSPSVVGGKIFVRMRSTAEHWKSSNIQYGIFYCNILFVLKERRQIAVRYWKKRECRK</sequence>
<name>A0A6I9WCV4_9HYME</name>
<dbReference type="Proteomes" id="UP000504615">
    <property type="component" value="Unplaced"/>
</dbReference>
<organism evidence="1 2">
    <name type="scientific">Pogonomyrmex barbatus</name>
    <name type="common">red harvester ant</name>
    <dbReference type="NCBI Taxonomy" id="144034"/>
    <lineage>
        <taxon>Eukaryota</taxon>
        <taxon>Metazoa</taxon>
        <taxon>Ecdysozoa</taxon>
        <taxon>Arthropoda</taxon>
        <taxon>Hexapoda</taxon>
        <taxon>Insecta</taxon>
        <taxon>Pterygota</taxon>
        <taxon>Neoptera</taxon>
        <taxon>Endopterygota</taxon>
        <taxon>Hymenoptera</taxon>
        <taxon>Apocrita</taxon>
        <taxon>Aculeata</taxon>
        <taxon>Formicoidea</taxon>
        <taxon>Formicidae</taxon>
        <taxon>Myrmicinae</taxon>
        <taxon>Pogonomyrmex</taxon>
    </lineage>
</organism>
<accession>A0A6I9WCV4</accession>
<gene>
    <name evidence="2" type="primary">LOC105428189</name>
</gene>
<dbReference type="GeneID" id="105428189"/>
<reference evidence="2" key="1">
    <citation type="submission" date="2025-08" db="UniProtKB">
        <authorList>
            <consortium name="RefSeq"/>
        </authorList>
    </citation>
    <scope>IDENTIFICATION</scope>
</reference>
<proteinExistence type="predicted"/>
<keyword evidence="1" id="KW-1185">Reference proteome</keyword>
<dbReference type="RefSeq" id="XP_011638637.2">
    <property type="nucleotide sequence ID" value="XM_011640335.2"/>
</dbReference>
<evidence type="ECO:0000313" key="2">
    <source>
        <dbReference type="RefSeq" id="XP_011638637.2"/>
    </source>
</evidence>
<dbReference type="AlphaFoldDB" id="A0A6I9WCV4"/>
<protein>
    <submittedName>
        <fullName evidence="2">Uncharacterized protein LOC105428189 isoform X1</fullName>
    </submittedName>
</protein>